<gene>
    <name evidence="1" type="ORF">V6668_18310</name>
</gene>
<name>A0ABD8AN81_PAEAM</name>
<evidence type="ECO:0000313" key="2">
    <source>
        <dbReference type="Proteomes" id="UP001364764"/>
    </source>
</evidence>
<dbReference type="Pfam" id="PF20648">
    <property type="entry name" value="DUF6809"/>
    <property type="match status" value="1"/>
</dbReference>
<sequence length="89" mass="10305">MGNIIEELYYGNLRPEENIVPKDSEYRSIHKEITASIEKFQRKLSEDDFKQLEVLFDMMDQVHSIHSKEAFASGFKIGTLIMIESGYSS</sequence>
<evidence type="ECO:0000313" key="1">
    <source>
        <dbReference type="EMBL" id="WWP18454.1"/>
    </source>
</evidence>
<proteinExistence type="predicted"/>
<dbReference type="AlphaFoldDB" id="A0ABD8AN81"/>
<dbReference type="RefSeq" id="WP_338706384.1">
    <property type="nucleotide sequence ID" value="NZ_CP145892.1"/>
</dbReference>
<dbReference type="Proteomes" id="UP001364764">
    <property type="component" value="Chromosome"/>
</dbReference>
<dbReference type="EMBL" id="CP145892">
    <property type="protein sequence ID" value="WWP18454.1"/>
    <property type="molecule type" value="Genomic_DNA"/>
</dbReference>
<organism evidence="1 2">
    <name type="scientific">Paenibacillus amylolyticus</name>
    <dbReference type="NCBI Taxonomy" id="1451"/>
    <lineage>
        <taxon>Bacteria</taxon>
        <taxon>Bacillati</taxon>
        <taxon>Bacillota</taxon>
        <taxon>Bacilli</taxon>
        <taxon>Bacillales</taxon>
        <taxon>Paenibacillaceae</taxon>
        <taxon>Paenibacillus</taxon>
    </lineage>
</organism>
<reference evidence="1 2" key="1">
    <citation type="submission" date="2024-02" db="EMBL/GenBank/DDBJ databases">
        <title>Complete sequences of two Paenibacillus sp. strains and one Lysinibacillus strain isolated from the environment on STAA medium highlight biotechnological potential.</title>
        <authorList>
            <person name="Attere S.A."/>
            <person name="Piche L.C."/>
            <person name="Intertaglia L."/>
            <person name="Lami R."/>
            <person name="Charette S.J."/>
            <person name="Vincent A.T."/>
        </authorList>
    </citation>
    <scope>NUCLEOTIDE SEQUENCE [LARGE SCALE GENOMIC DNA]</scope>
    <source>
        <strain evidence="1 2">Y5S-7</strain>
    </source>
</reference>
<dbReference type="InterPro" id="IPR049215">
    <property type="entry name" value="DUF6809"/>
</dbReference>
<protein>
    <submittedName>
        <fullName evidence="1">DUF6809 family protein</fullName>
    </submittedName>
</protein>
<dbReference type="GeneID" id="93477461"/>
<accession>A0ABD8AN81</accession>